<proteinExistence type="predicted"/>
<organism evidence="1 2">
    <name type="scientific">Paenibacillus antibioticophila</name>
    <dbReference type="NCBI Taxonomy" id="1274374"/>
    <lineage>
        <taxon>Bacteria</taxon>
        <taxon>Bacillati</taxon>
        <taxon>Bacillota</taxon>
        <taxon>Bacilli</taxon>
        <taxon>Bacillales</taxon>
        <taxon>Paenibacillaceae</taxon>
        <taxon>Paenibacillus</taxon>
    </lineage>
</organism>
<protein>
    <submittedName>
        <fullName evidence="1">Uncharacterized protein</fullName>
    </submittedName>
</protein>
<evidence type="ECO:0000313" key="1">
    <source>
        <dbReference type="EMBL" id="GIO39619.1"/>
    </source>
</evidence>
<name>A0A919XV75_9BACL</name>
<evidence type="ECO:0000313" key="2">
    <source>
        <dbReference type="Proteomes" id="UP000681162"/>
    </source>
</evidence>
<dbReference type="Proteomes" id="UP000681162">
    <property type="component" value="Unassembled WGS sequence"/>
</dbReference>
<sequence length="78" mass="8864">MEATEKVRLIRKRCSPSSQKLIAFIETASGIAQVPKVLEPLNLLKETVADDVEQHFKTKSKERYKFEAKNSELKHGHG</sequence>
<gene>
    <name evidence="1" type="ORF">J41TS12_44800</name>
</gene>
<dbReference type="EMBL" id="BORR01000024">
    <property type="protein sequence ID" value="GIO39619.1"/>
    <property type="molecule type" value="Genomic_DNA"/>
</dbReference>
<accession>A0A919XV75</accession>
<reference evidence="1 2" key="1">
    <citation type="submission" date="2021-03" db="EMBL/GenBank/DDBJ databases">
        <title>Antimicrobial resistance genes in bacteria isolated from Japanese honey, and their potential for conferring macrolide and lincosamide resistance in the American foulbrood pathogen Paenibacillus larvae.</title>
        <authorList>
            <person name="Okamoto M."/>
            <person name="Kumagai M."/>
            <person name="Kanamori H."/>
            <person name="Takamatsu D."/>
        </authorList>
    </citation>
    <scope>NUCLEOTIDE SEQUENCE [LARGE SCALE GENOMIC DNA]</scope>
    <source>
        <strain evidence="1 2">J41TS12</strain>
    </source>
</reference>
<keyword evidence="2" id="KW-1185">Reference proteome</keyword>
<comment type="caution">
    <text evidence="1">The sequence shown here is derived from an EMBL/GenBank/DDBJ whole genome shotgun (WGS) entry which is preliminary data.</text>
</comment>
<dbReference type="AlphaFoldDB" id="A0A919XV75"/>